<keyword evidence="1" id="KW-0732">Signal</keyword>
<name>A0A382D6H4_9ZZZZ</name>
<dbReference type="Gene3D" id="3.40.50.2300">
    <property type="match status" value="2"/>
</dbReference>
<organism evidence="3">
    <name type="scientific">marine metagenome</name>
    <dbReference type="NCBI Taxonomy" id="408172"/>
    <lineage>
        <taxon>unclassified sequences</taxon>
        <taxon>metagenomes</taxon>
        <taxon>ecological metagenomes</taxon>
    </lineage>
</organism>
<accession>A0A382D6H4</accession>
<protein>
    <recommendedName>
        <fullName evidence="2">Leucine-binding protein domain-containing protein</fullName>
    </recommendedName>
</protein>
<feature type="domain" description="Leucine-binding protein" evidence="2">
    <location>
        <begin position="57"/>
        <end position="373"/>
    </location>
</feature>
<dbReference type="InterPro" id="IPR028081">
    <property type="entry name" value="Leu-bd"/>
</dbReference>
<dbReference type="Pfam" id="PF13458">
    <property type="entry name" value="Peripla_BP_6"/>
    <property type="match status" value="1"/>
</dbReference>
<dbReference type="EMBL" id="UINC01037733">
    <property type="protein sequence ID" value="SVB33662.1"/>
    <property type="molecule type" value="Genomic_DNA"/>
</dbReference>
<dbReference type="InterPro" id="IPR051010">
    <property type="entry name" value="BCAA_transport"/>
</dbReference>
<evidence type="ECO:0000259" key="2">
    <source>
        <dbReference type="Pfam" id="PF13458"/>
    </source>
</evidence>
<reference evidence="3" key="1">
    <citation type="submission" date="2018-05" db="EMBL/GenBank/DDBJ databases">
        <authorList>
            <person name="Lanie J.A."/>
            <person name="Ng W.-L."/>
            <person name="Kazmierczak K.M."/>
            <person name="Andrzejewski T.M."/>
            <person name="Davidsen T.M."/>
            <person name="Wayne K.J."/>
            <person name="Tettelin H."/>
            <person name="Glass J.I."/>
            <person name="Rusch D."/>
            <person name="Podicherti R."/>
            <person name="Tsui H.-C.T."/>
            <person name="Winkler M.E."/>
        </authorList>
    </citation>
    <scope>NUCLEOTIDE SEQUENCE</scope>
</reference>
<evidence type="ECO:0000256" key="1">
    <source>
        <dbReference type="ARBA" id="ARBA00022729"/>
    </source>
</evidence>
<dbReference type="SUPFAM" id="SSF53822">
    <property type="entry name" value="Periplasmic binding protein-like I"/>
    <property type="match status" value="1"/>
</dbReference>
<dbReference type="AlphaFoldDB" id="A0A382D6H4"/>
<proteinExistence type="predicted"/>
<sequence length="416" mass="44999">MPSQHKRAKPFQRSKQMKKGNKLISVLVLAGMMLSAVSAMAGEIRIGITMRMVSENGQKYGQMMMDEIDLINKAGGINGNQIVATLMNDECKSDKGVANANKMIFQKKVHLVVGSSCSSVTLPIVDVTAKAEVPQIVPHSTNSKITQKGSAWVFRVPVSGRFYGGVNAKYTGENIGTRIAYICAADAASQGDCEKMQAQMKSQFGASPVYMAQVQEKEVDFRTHMQKIKSANVDGVMIAALAETMARALVQSYEAGIGPEVRRIGSSSASNSPVPAIAGDAATGVFFTAAYSHSDKRPIARLFNEMVRKRYGIHAPDHDFSQAYDLIRIIEIALENADLELTSSSLKQDRIAIRDAIAGVRNYQGLASGPISFCSDPAPVCRDGNRTAVLIAYTKGGEKYELEVLARVTMPMDFGL</sequence>
<evidence type="ECO:0000313" key="3">
    <source>
        <dbReference type="EMBL" id="SVB33662.1"/>
    </source>
</evidence>
<dbReference type="PANTHER" id="PTHR30483">
    <property type="entry name" value="LEUCINE-SPECIFIC-BINDING PROTEIN"/>
    <property type="match status" value="1"/>
</dbReference>
<dbReference type="PANTHER" id="PTHR30483:SF6">
    <property type="entry name" value="PERIPLASMIC BINDING PROTEIN OF ABC TRANSPORTER FOR NATURAL AMINO ACIDS"/>
    <property type="match status" value="1"/>
</dbReference>
<dbReference type="InterPro" id="IPR028082">
    <property type="entry name" value="Peripla_BP_I"/>
</dbReference>
<gene>
    <name evidence="3" type="ORF">METZ01_LOCUS186516</name>
</gene>